<protein>
    <submittedName>
        <fullName evidence="4">Acetyltransferase</fullName>
        <ecNumber evidence="4">2.3.1.-</ecNumber>
    </submittedName>
</protein>
<accession>A0A6M4H426</accession>
<dbReference type="InterPro" id="IPR050832">
    <property type="entry name" value="Bact_Acetyltransf"/>
</dbReference>
<evidence type="ECO:0000256" key="2">
    <source>
        <dbReference type="ARBA" id="ARBA00023315"/>
    </source>
</evidence>
<dbReference type="CDD" id="cd04301">
    <property type="entry name" value="NAT_SF"/>
    <property type="match status" value="1"/>
</dbReference>
<dbReference type="RefSeq" id="WP_171160873.1">
    <property type="nucleotide sequence ID" value="NZ_CP053073.1"/>
</dbReference>
<evidence type="ECO:0000259" key="3">
    <source>
        <dbReference type="PROSITE" id="PS51186"/>
    </source>
</evidence>
<organism evidence="4 5">
    <name type="scientific">Usitatibacter palustris</name>
    <dbReference type="NCBI Taxonomy" id="2732487"/>
    <lineage>
        <taxon>Bacteria</taxon>
        <taxon>Pseudomonadati</taxon>
        <taxon>Pseudomonadota</taxon>
        <taxon>Betaproteobacteria</taxon>
        <taxon>Nitrosomonadales</taxon>
        <taxon>Usitatibacteraceae</taxon>
        <taxon>Usitatibacter</taxon>
    </lineage>
</organism>
<dbReference type="InterPro" id="IPR000182">
    <property type="entry name" value="GNAT_dom"/>
</dbReference>
<dbReference type="EMBL" id="CP053073">
    <property type="protein sequence ID" value="QJR14085.1"/>
    <property type="molecule type" value="Genomic_DNA"/>
</dbReference>
<gene>
    <name evidence="4" type="ORF">DSM104440_00878</name>
</gene>
<keyword evidence="2 4" id="KW-0012">Acyltransferase</keyword>
<evidence type="ECO:0000313" key="4">
    <source>
        <dbReference type="EMBL" id="QJR14085.1"/>
    </source>
</evidence>
<dbReference type="SUPFAM" id="SSF55729">
    <property type="entry name" value="Acyl-CoA N-acyltransferases (Nat)"/>
    <property type="match status" value="1"/>
</dbReference>
<evidence type="ECO:0000313" key="5">
    <source>
        <dbReference type="Proteomes" id="UP000503096"/>
    </source>
</evidence>
<name>A0A6M4H426_9PROT</name>
<proteinExistence type="predicted"/>
<dbReference type="KEGG" id="upl:DSM104440_00878"/>
<dbReference type="InParanoid" id="A0A6M4H426"/>
<reference evidence="4 5" key="1">
    <citation type="submission" date="2020-04" db="EMBL/GenBank/DDBJ databases">
        <title>Usitatibacter rugosus gen. nov., sp. nov. and Usitatibacter palustris sp. nov., novel members of Usitatibacteraceae fam. nov. within the order Nitrosomonadales isolated from soil.</title>
        <authorList>
            <person name="Huber K.J."/>
            <person name="Neumann-Schaal M."/>
            <person name="Geppert A."/>
            <person name="Luckner M."/>
            <person name="Wanner G."/>
            <person name="Overmann J."/>
        </authorList>
    </citation>
    <scope>NUCLEOTIDE SEQUENCE [LARGE SCALE GENOMIC DNA]</scope>
    <source>
        <strain evidence="4 5">Swamp67</strain>
    </source>
</reference>
<evidence type="ECO:0000256" key="1">
    <source>
        <dbReference type="ARBA" id="ARBA00022679"/>
    </source>
</evidence>
<keyword evidence="5" id="KW-1185">Reference proteome</keyword>
<dbReference type="EC" id="2.3.1.-" evidence="4"/>
<dbReference type="Gene3D" id="3.40.630.30">
    <property type="match status" value="1"/>
</dbReference>
<dbReference type="InterPro" id="IPR016181">
    <property type="entry name" value="Acyl_CoA_acyltransferase"/>
</dbReference>
<dbReference type="GO" id="GO:0016747">
    <property type="term" value="F:acyltransferase activity, transferring groups other than amino-acyl groups"/>
    <property type="evidence" value="ECO:0007669"/>
    <property type="project" value="InterPro"/>
</dbReference>
<dbReference type="Proteomes" id="UP000503096">
    <property type="component" value="Chromosome"/>
</dbReference>
<dbReference type="PROSITE" id="PS51186">
    <property type="entry name" value="GNAT"/>
    <property type="match status" value="1"/>
</dbReference>
<sequence length="143" mass="15886">MATPTPFAVRIVEWTESGPLLDRVRTIVFVDEQKVPREIESDGRDGKCVHVLAESEGEAIGAGRLMADGRIGRMAVLAAWRGRGVGGAMLTALMQEARRRGMRETYLHSQSHAKDFYVRHGYVVEGEEYYEAGIAHIGMRAKL</sequence>
<dbReference type="Pfam" id="PF13673">
    <property type="entry name" value="Acetyltransf_10"/>
    <property type="match status" value="1"/>
</dbReference>
<keyword evidence="1 4" id="KW-0808">Transferase</keyword>
<feature type="domain" description="N-acetyltransferase" evidence="3">
    <location>
        <begin position="9"/>
        <end position="143"/>
    </location>
</feature>
<dbReference type="AlphaFoldDB" id="A0A6M4H426"/>
<dbReference type="PANTHER" id="PTHR43877">
    <property type="entry name" value="AMINOALKYLPHOSPHONATE N-ACETYLTRANSFERASE-RELATED-RELATED"/>
    <property type="match status" value="1"/>
</dbReference>